<gene>
    <name evidence="2" type="primary">sec66</name>
    <name evidence="2" type="ORF">SOMG_01342</name>
</gene>
<dbReference type="GeneID" id="80874824"/>
<dbReference type="Proteomes" id="UP001212411">
    <property type="component" value="Chromosome 1"/>
</dbReference>
<dbReference type="InterPro" id="IPR018624">
    <property type="entry name" value="Sec66"/>
</dbReference>
<keyword evidence="1" id="KW-1133">Transmembrane helix</keyword>
<evidence type="ECO:0000313" key="2">
    <source>
        <dbReference type="EMBL" id="WBW71282.1"/>
    </source>
</evidence>
<dbReference type="KEGG" id="som:SOMG_01342"/>
<feature type="transmembrane region" description="Helical" evidence="1">
    <location>
        <begin position="6"/>
        <end position="25"/>
    </location>
</feature>
<dbReference type="Pfam" id="PF09802">
    <property type="entry name" value="Sec66"/>
    <property type="match status" value="1"/>
</dbReference>
<protein>
    <submittedName>
        <fullName evidence="2">ER protein translocation subcomplex subunit Sec66</fullName>
    </submittedName>
</protein>
<evidence type="ECO:0000313" key="3">
    <source>
        <dbReference type="Proteomes" id="UP001212411"/>
    </source>
</evidence>
<dbReference type="PANTHER" id="PTHR28229">
    <property type="entry name" value="TRANSLOCATION PROTEIN SEC66"/>
    <property type="match status" value="1"/>
</dbReference>
<reference evidence="2 3" key="1">
    <citation type="journal article" date="2023" name="G3 (Bethesda)">
        <title>A high-quality reference genome for the fission yeast Schizosaccharomyces osmophilus.</title>
        <authorList>
            <person name="Jia G.S."/>
            <person name="Zhang W.C."/>
            <person name="Liang Y."/>
            <person name="Liu X.H."/>
            <person name="Rhind N."/>
            <person name="Pidoux A."/>
            <person name="Brysch-Herzberg M."/>
            <person name="Du L.L."/>
        </authorList>
    </citation>
    <scope>NUCLEOTIDE SEQUENCE [LARGE SCALE GENOMIC DNA]</scope>
    <source>
        <strain evidence="2 3">CBS 15793</strain>
    </source>
</reference>
<dbReference type="GO" id="GO:0031204">
    <property type="term" value="P:post-translational protein targeting to membrane, translocation"/>
    <property type="evidence" value="ECO:0007669"/>
    <property type="project" value="InterPro"/>
</dbReference>
<organism evidence="2 3">
    <name type="scientific">Schizosaccharomyces osmophilus</name>
    <dbReference type="NCBI Taxonomy" id="2545709"/>
    <lineage>
        <taxon>Eukaryota</taxon>
        <taxon>Fungi</taxon>
        <taxon>Dikarya</taxon>
        <taxon>Ascomycota</taxon>
        <taxon>Taphrinomycotina</taxon>
        <taxon>Schizosaccharomycetes</taxon>
        <taxon>Schizosaccharomycetales</taxon>
        <taxon>Schizosaccharomycetaceae</taxon>
        <taxon>Schizosaccharomyces</taxon>
    </lineage>
</organism>
<sequence>MISIYAPLIYVAVLIGAMYGVSVFVRKSRTIPNEFVSEEWFGKNFVRSYFFQLLEQNPPVPDTIIKAGLVLRATEALRQLMRLKSSRMALNVLLNRGGVGDDLVRKFSRLEKETELELMDIAKTANSLQPGWNQFIFQSCNEIIENEKIIEQIEEIPNDSEQISNRWSGEKQLYEDAENERRLEAQKDLGVF</sequence>
<keyword evidence="3" id="KW-1185">Reference proteome</keyword>
<dbReference type="AlphaFoldDB" id="A0AAF0AU59"/>
<proteinExistence type="predicted"/>
<accession>A0AAF0AU59</accession>
<evidence type="ECO:0000256" key="1">
    <source>
        <dbReference type="SAM" id="Phobius"/>
    </source>
</evidence>
<dbReference type="EMBL" id="CP115611">
    <property type="protein sequence ID" value="WBW71282.1"/>
    <property type="molecule type" value="Genomic_DNA"/>
</dbReference>
<dbReference type="GO" id="GO:0031207">
    <property type="term" value="C:Sec62/Sec63 complex"/>
    <property type="evidence" value="ECO:0007669"/>
    <property type="project" value="InterPro"/>
</dbReference>
<name>A0AAF0AU59_9SCHI</name>
<keyword evidence="1" id="KW-0472">Membrane</keyword>
<keyword evidence="1" id="KW-0812">Transmembrane</keyword>
<dbReference type="PANTHER" id="PTHR28229:SF1">
    <property type="entry name" value="TRANSLOCATION PROTEIN SEC66"/>
    <property type="match status" value="1"/>
</dbReference>
<dbReference type="RefSeq" id="XP_056035525.1">
    <property type="nucleotide sequence ID" value="XM_056180135.1"/>
</dbReference>